<dbReference type="HOGENOM" id="CLU_445509_0_0_1"/>
<dbReference type="Gene3D" id="1.20.120.1020">
    <property type="entry name" value="Prion-inhibition and propagation, HeLo domain"/>
    <property type="match status" value="1"/>
</dbReference>
<dbReference type="eggNOG" id="ENOG502SHSC">
    <property type="taxonomic scope" value="Eukaryota"/>
</dbReference>
<dbReference type="PANTHER" id="PTHR37542">
    <property type="entry name" value="HELO DOMAIN-CONTAINING PROTEIN-RELATED"/>
    <property type="match status" value="1"/>
</dbReference>
<evidence type="ECO:0000313" key="3">
    <source>
        <dbReference type="EMBL" id="ERF70730.1"/>
    </source>
</evidence>
<dbReference type="EMBL" id="KE721293">
    <property type="protein sequence ID" value="ERF70730.1"/>
    <property type="molecule type" value="Genomic_DNA"/>
</dbReference>
<dbReference type="InterPro" id="IPR038305">
    <property type="entry name" value="HeLo_sf"/>
</dbReference>
<dbReference type="Proteomes" id="UP000019373">
    <property type="component" value="Unassembled WGS sequence"/>
</dbReference>
<dbReference type="OrthoDB" id="20872at2759"/>
<reference evidence="4" key="1">
    <citation type="journal article" date="2014" name="BMC Genomics">
        <title>Genome characteristics reveal the impact of lichenization on lichen-forming fungus Endocarpon pusillum Hedwig (Verrucariales, Ascomycota).</title>
        <authorList>
            <person name="Wang Y.-Y."/>
            <person name="Liu B."/>
            <person name="Zhang X.-Y."/>
            <person name="Zhou Q.-M."/>
            <person name="Zhang T."/>
            <person name="Li H."/>
            <person name="Yu Y.-F."/>
            <person name="Zhang X.-L."/>
            <person name="Hao X.-Y."/>
            <person name="Wang M."/>
            <person name="Wang L."/>
            <person name="Wei J.-C."/>
        </authorList>
    </citation>
    <scope>NUCLEOTIDE SEQUENCE [LARGE SCALE GENOMIC DNA]</scope>
    <source>
        <strain evidence="4">Z07020 / HMAS-L-300199</strain>
    </source>
</reference>
<feature type="region of interest" description="Disordered" evidence="1">
    <location>
        <begin position="252"/>
        <end position="295"/>
    </location>
</feature>
<dbReference type="RefSeq" id="XP_007803596.1">
    <property type="nucleotide sequence ID" value="XM_007805405.1"/>
</dbReference>
<protein>
    <recommendedName>
        <fullName evidence="2">Prion-inhibition and propagation HeLo domain-containing protein</fullName>
    </recommendedName>
</protein>
<dbReference type="Pfam" id="PF14479">
    <property type="entry name" value="HeLo"/>
    <property type="match status" value="1"/>
</dbReference>
<evidence type="ECO:0000313" key="4">
    <source>
        <dbReference type="Proteomes" id="UP000019373"/>
    </source>
</evidence>
<name>U1HKH4_ENDPU</name>
<accession>U1HKH4</accession>
<evidence type="ECO:0000259" key="2">
    <source>
        <dbReference type="Pfam" id="PF14479"/>
    </source>
</evidence>
<organism evidence="3 4">
    <name type="scientific">Endocarpon pusillum (strain Z07020 / HMAS-L-300199)</name>
    <name type="common">Lichen-forming fungus</name>
    <dbReference type="NCBI Taxonomy" id="1263415"/>
    <lineage>
        <taxon>Eukaryota</taxon>
        <taxon>Fungi</taxon>
        <taxon>Dikarya</taxon>
        <taxon>Ascomycota</taxon>
        <taxon>Pezizomycotina</taxon>
        <taxon>Eurotiomycetes</taxon>
        <taxon>Chaetothyriomycetidae</taxon>
        <taxon>Verrucariales</taxon>
        <taxon>Verrucariaceae</taxon>
        <taxon>Endocarpon</taxon>
    </lineage>
</organism>
<sequence length="613" mass="68757">MEVAGLAAGAVSLAGLFSGCVDCFALIQAGRAHGRDLEILVTKLDVEKTRLLQWGDAVGLLSTDPKNRNALLDTDHTRPVIERVLQCIFMLLTDGEKLRSRYGMLEDKQGAESNNIPIESTMVSRSRLSAFRAAYANFRNRITLQQRNANHLAKVKWAIRDREGFSNLTRDLHDFIDNLRDLVPVAPILTRLLVKEDMDSLPDDLGMLRLVDEACRGRGDEWSDAATSRLQNTEIASEDAQRIMEWRQDIQRGDGLTRTSPADTVGSMAASPGQEMLPRAGKQSVDGDAQPETAGWFPHQNRLETKSLLSADSSLGSTLSHAHRKSMWVLHDDALERHLHENGIHLKYQSLLDDDCIKPNNITYIKRQLTKEQLGLPSFQDFKHFKQLESREIGVDARLNMTIQFLVGDRTPRDIKAVSSLTSHTFTSIEPLTDGRIPTPTPDFCYGASISQLNIHATKELSRHILPSRSMNCPIAPNFFLEVASNHRDTAELGMTACYHGVVGARGILGLQCYGESEYIFDGCAYTLSATMDDTTLKIYAIWPTAPSSPQIHDYQNRADFHEALAGVWLMTYSVQCYYEGLTALRNAIRLTEEWRRIFIQNANAKYETRVKH</sequence>
<keyword evidence="4" id="KW-1185">Reference proteome</keyword>
<dbReference type="AlphaFoldDB" id="U1HKH4"/>
<feature type="domain" description="Prion-inhibition and propagation HeLo" evidence="2">
    <location>
        <begin position="5"/>
        <end position="210"/>
    </location>
</feature>
<evidence type="ECO:0000256" key="1">
    <source>
        <dbReference type="SAM" id="MobiDB-lite"/>
    </source>
</evidence>
<gene>
    <name evidence="3" type="ORF">EPUS_05082</name>
</gene>
<dbReference type="InterPro" id="IPR029498">
    <property type="entry name" value="HeLo_dom"/>
</dbReference>
<proteinExistence type="predicted"/>
<dbReference type="GeneID" id="19240035"/>